<comment type="caution">
    <text evidence="1">The sequence shown here is derived from an EMBL/GenBank/DDBJ whole genome shotgun (WGS) entry which is preliminary data.</text>
</comment>
<dbReference type="EMBL" id="JAUSRD010000014">
    <property type="protein sequence ID" value="MDP9895793.1"/>
    <property type="molecule type" value="Genomic_DNA"/>
</dbReference>
<evidence type="ECO:0000313" key="1">
    <source>
        <dbReference type="EMBL" id="MDP9895793.1"/>
    </source>
</evidence>
<proteinExistence type="predicted"/>
<protein>
    <submittedName>
        <fullName evidence="1">Uncharacterized protein</fullName>
    </submittedName>
</protein>
<name>A0AAW8D4V3_9BURK</name>
<dbReference type="Proteomes" id="UP001242045">
    <property type="component" value="Unassembled WGS sequence"/>
</dbReference>
<dbReference type="AlphaFoldDB" id="A0AAW8D4V3"/>
<sequence length="37" mass="4134">MTYFGNEAHLLTAVSCHGDLTQDNTVRMADKNTDEYA</sequence>
<accession>A0AAW8D4V3</accession>
<gene>
    <name evidence="1" type="ORF">J2W31_004920</name>
</gene>
<evidence type="ECO:0000313" key="2">
    <source>
        <dbReference type="Proteomes" id="UP001242045"/>
    </source>
</evidence>
<organism evidence="1 2">
    <name type="scientific">Variovorax boronicumulans</name>
    <dbReference type="NCBI Taxonomy" id="436515"/>
    <lineage>
        <taxon>Bacteria</taxon>
        <taxon>Pseudomonadati</taxon>
        <taxon>Pseudomonadota</taxon>
        <taxon>Betaproteobacteria</taxon>
        <taxon>Burkholderiales</taxon>
        <taxon>Comamonadaceae</taxon>
        <taxon>Variovorax</taxon>
    </lineage>
</organism>
<reference evidence="1" key="1">
    <citation type="submission" date="2023-07" db="EMBL/GenBank/DDBJ databases">
        <title>Sorghum-associated microbial communities from plants grown in Nebraska, USA.</title>
        <authorList>
            <person name="Schachtman D."/>
        </authorList>
    </citation>
    <scope>NUCLEOTIDE SEQUENCE</scope>
    <source>
        <strain evidence="1">DS3754</strain>
    </source>
</reference>